<organism evidence="2">
    <name type="scientific">hydrothermal vent metagenome</name>
    <dbReference type="NCBI Taxonomy" id="652676"/>
    <lineage>
        <taxon>unclassified sequences</taxon>
        <taxon>metagenomes</taxon>
        <taxon>ecological metagenomes</taxon>
    </lineage>
</organism>
<protein>
    <recommendedName>
        <fullName evidence="1">DUF2147 domain-containing protein</fullName>
    </recommendedName>
</protein>
<proteinExistence type="predicted"/>
<evidence type="ECO:0000259" key="1">
    <source>
        <dbReference type="Pfam" id="PF09917"/>
    </source>
</evidence>
<reference evidence="2" key="1">
    <citation type="submission" date="2015-10" db="EMBL/GenBank/DDBJ databases">
        <authorList>
            <person name="Gilbert D.G."/>
        </authorList>
    </citation>
    <scope>NUCLEOTIDE SEQUENCE</scope>
</reference>
<dbReference type="PANTHER" id="PTHR36919">
    <property type="entry name" value="BLR1215 PROTEIN"/>
    <property type="match status" value="1"/>
</dbReference>
<dbReference type="AlphaFoldDB" id="A0A160TZR3"/>
<name>A0A160TZR3_9ZZZZ</name>
<accession>A0A160TZR3</accession>
<dbReference type="EMBL" id="CZQD01000001">
    <property type="protein sequence ID" value="CUS55459.1"/>
    <property type="molecule type" value="Genomic_DNA"/>
</dbReference>
<evidence type="ECO:0000313" key="2">
    <source>
        <dbReference type="EMBL" id="CUS55459.1"/>
    </source>
</evidence>
<feature type="domain" description="DUF2147" evidence="1">
    <location>
        <begin position="27"/>
        <end position="134"/>
    </location>
</feature>
<sequence length="145" mass="14969">MNRALAIVAVAAFAAGTAQAGPLDVFGTFVTQEENSHIRISDCGDGTPCGVIVWIDPASVSGDATPETATDAKGAKILGLTMLEGFKQKAKGWTGGTIYNPKEGKTYGSKIKLLADGVLEVKGCIGPICQTQHWAPVESTSGMAD</sequence>
<dbReference type="InterPro" id="IPR019223">
    <property type="entry name" value="DUF2147"/>
</dbReference>
<dbReference type="PANTHER" id="PTHR36919:SF2">
    <property type="entry name" value="BLL6627 PROTEIN"/>
    <property type="match status" value="1"/>
</dbReference>
<gene>
    <name evidence="2" type="ORF">MGWOODY_Hyp1706</name>
</gene>
<dbReference type="Pfam" id="PF09917">
    <property type="entry name" value="DUF2147"/>
    <property type="match status" value="1"/>
</dbReference>
<dbReference type="Gene3D" id="2.40.128.520">
    <property type="match status" value="1"/>
</dbReference>